<dbReference type="AlphaFoldDB" id="A0A419X456"/>
<dbReference type="Proteomes" id="UP000284531">
    <property type="component" value="Unassembled WGS sequence"/>
</dbReference>
<dbReference type="Gene3D" id="3.30.530.20">
    <property type="match status" value="1"/>
</dbReference>
<dbReference type="InterPro" id="IPR023393">
    <property type="entry name" value="START-like_dom_sf"/>
</dbReference>
<sequence length="159" mass="19023">MQCLINMQTRKNEFTMDKDNAPIITEQSFLVNREQVWKAITDPIEMRQWFFAEMPDHKAEVGFKTQFNVDAGEREFMHLWKITEVIPFEKLVCQWEYEGYDGIAMVSYELFEENEVCKIRVTASGIDTFSDDVPEFRRESCEGGWKYFINQRLKEYLEE</sequence>
<dbReference type="Pfam" id="PF08327">
    <property type="entry name" value="AHSA1"/>
    <property type="match status" value="1"/>
</dbReference>
<proteinExistence type="inferred from homology"/>
<gene>
    <name evidence="3" type="ORF">BXY64_2578</name>
</gene>
<keyword evidence="4" id="KW-1185">Reference proteome</keyword>
<evidence type="ECO:0000256" key="1">
    <source>
        <dbReference type="ARBA" id="ARBA00006817"/>
    </source>
</evidence>
<dbReference type="InterPro" id="IPR013538">
    <property type="entry name" value="ASHA1/2-like_C"/>
</dbReference>
<dbReference type="SUPFAM" id="SSF55961">
    <property type="entry name" value="Bet v1-like"/>
    <property type="match status" value="1"/>
</dbReference>
<feature type="domain" description="Activator of Hsp90 ATPase homologue 1/2-like C-terminal" evidence="2">
    <location>
        <begin position="32"/>
        <end position="158"/>
    </location>
</feature>
<dbReference type="EMBL" id="RAPQ01000009">
    <property type="protein sequence ID" value="RKE02488.1"/>
    <property type="molecule type" value="Genomic_DNA"/>
</dbReference>
<name>A0A419X456_9BACT</name>
<accession>A0A419X456</accession>
<reference evidence="3 4" key="1">
    <citation type="submission" date="2018-09" db="EMBL/GenBank/DDBJ databases">
        <title>Genomic Encyclopedia of Archaeal and Bacterial Type Strains, Phase II (KMG-II): from individual species to whole genera.</title>
        <authorList>
            <person name="Goeker M."/>
        </authorList>
    </citation>
    <scope>NUCLEOTIDE SEQUENCE [LARGE SCALE GENOMIC DNA]</scope>
    <source>
        <strain evidence="3 4">DSM 21950</strain>
    </source>
</reference>
<evidence type="ECO:0000259" key="2">
    <source>
        <dbReference type="Pfam" id="PF08327"/>
    </source>
</evidence>
<dbReference type="CDD" id="cd07814">
    <property type="entry name" value="SRPBCC_CalC_Aha1-like"/>
    <property type="match status" value="1"/>
</dbReference>
<protein>
    <submittedName>
        <fullName evidence="3">Uncharacterized protein YndB with AHSA1/START domain</fullName>
    </submittedName>
</protein>
<evidence type="ECO:0000313" key="3">
    <source>
        <dbReference type="EMBL" id="RKE02488.1"/>
    </source>
</evidence>
<evidence type="ECO:0000313" key="4">
    <source>
        <dbReference type="Proteomes" id="UP000284531"/>
    </source>
</evidence>
<organism evidence="3 4">
    <name type="scientific">Marinifilum flexuosum</name>
    <dbReference type="NCBI Taxonomy" id="1117708"/>
    <lineage>
        <taxon>Bacteria</taxon>
        <taxon>Pseudomonadati</taxon>
        <taxon>Bacteroidota</taxon>
        <taxon>Bacteroidia</taxon>
        <taxon>Marinilabiliales</taxon>
        <taxon>Marinifilaceae</taxon>
    </lineage>
</organism>
<comment type="caution">
    <text evidence="3">The sequence shown here is derived from an EMBL/GenBank/DDBJ whole genome shotgun (WGS) entry which is preliminary data.</text>
</comment>
<comment type="similarity">
    <text evidence="1">Belongs to the AHA1 family.</text>
</comment>